<evidence type="ECO:0000256" key="1">
    <source>
        <dbReference type="SAM" id="MobiDB-lite"/>
    </source>
</evidence>
<reference evidence="2" key="1">
    <citation type="submission" date="2021-02" db="EMBL/GenBank/DDBJ databases">
        <authorList>
            <person name="Palmer J.M."/>
        </authorList>
    </citation>
    <scope>NUCLEOTIDE SEQUENCE</scope>
    <source>
        <strain evidence="2">SCRP734</strain>
    </source>
</reference>
<dbReference type="EMBL" id="JAGDFM010000179">
    <property type="protein sequence ID" value="KAG7383364.1"/>
    <property type="molecule type" value="Genomic_DNA"/>
</dbReference>
<organism evidence="2 3">
    <name type="scientific">Phytophthora pseudosyringae</name>
    <dbReference type="NCBI Taxonomy" id="221518"/>
    <lineage>
        <taxon>Eukaryota</taxon>
        <taxon>Sar</taxon>
        <taxon>Stramenopiles</taxon>
        <taxon>Oomycota</taxon>
        <taxon>Peronosporomycetes</taxon>
        <taxon>Peronosporales</taxon>
        <taxon>Peronosporaceae</taxon>
        <taxon>Phytophthora</taxon>
    </lineage>
</organism>
<dbReference type="Proteomes" id="UP000694044">
    <property type="component" value="Unassembled WGS sequence"/>
</dbReference>
<feature type="region of interest" description="Disordered" evidence="1">
    <location>
        <begin position="257"/>
        <end position="277"/>
    </location>
</feature>
<evidence type="ECO:0000313" key="3">
    <source>
        <dbReference type="Proteomes" id="UP000694044"/>
    </source>
</evidence>
<proteinExistence type="predicted"/>
<feature type="compositionally biased region" description="Basic residues" evidence="1">
    <location>
        <begin position="257"/>
        <end position="268"/>
    </location>
</feature>
<accession>A0A8T1VV25</accession>
<dbReference type="AlphaFoldDB" id="A0A8T1VV25"/>
<keyword evidence="3" id="KW-1185">Reference proteome</keyword>
<sequence length="352" mass="38714">MALTVTLSDVELQLSRVTGVVRLHARLTEASLKAEDVWGRIGNRGDVLTFVGNVERAQSEVHCATQQLLDLIKRSLNGDLVGTEVGHIDDSETEDELEHCGLEPPISIKLEKAEYNAETLDESTGVTTQMNQDADRDVEAKKELVDDMGFNALTNCGGKENEMARMNTGDEETKKTIVDVDDRGIVSWTQTVENNAIAAERRLLEQFGFGHVEGGSAAEVENMKGISTSHIDSVSPKDDGLFVQSNLYFPPIKTKRSRRTRRSGKRKCTTSVDTNHSAETENGILDRVSAVSEASVDTGCVNIESKSSGGNVTLASDRDSSHKERDGQFLEVTSHFNYFLTLPKRQNNQLKL</sequence>
<evidence type="ECO:0000313" key="2">
    <source>
        <dbReference type="EMBL" id="KAG7383364.1"/>
    </source>
</evidence>
<gene>
    <name evidence="2" type="ORF">PHYPSEUDO_003744</name>
</gene>
<protein>
    <submittedName>
        <fullName evidence="2">Uncharacterized protein</fullName>
    </submittedName>
</protein>
<comment type="caution">
    <text evidence="2">The sequence shown here is derived from an EMBL/GenBank/DDBJ whole genome shotgun (WGS) entry which is preliminary data.</text>
</comment>
<name>A0A8T1VV25_9STRA</name>